<dbReference type="Pfam" id="PF24545">
    <property type="entry name" value="Ig_TPPC8_1st"/>
    <property type="match status" value="1"/>
</dbReference>
<dbReference type="Proteomes" id="UP001152798">
    <property type="component" value="Chromosome 2"/>
</dbReference>
<organism evidence="2 3">
    <name type="scientific">Nezara viridula</name>
    <name type="common">Southern green stink bug</name>
    <name type="synonym">Cimex viridulus</name>
    <dbReference type="NCBI Taxonomy" id="85310"/>
    <lineage>
        <taxon>Eukaryota</taxon>
        <taxon>Metazoa</taxon>
        <taxon>Ecdysozoa</taxon>
        <taxon>Arthropoda</taxon>
        <taxon>Hexapoda</taxon>
        <taxon>Insecta</taxon>
        <taxon>Pterygota</taxon>
        <taxon>Neoptera</taxon>
        <taxon>Paraneoptera</taxon>
        <taxon>Hemiptera</taxon>
        <taxon>Heteroptera</taxon>
        <taxon>Panheteroptera</taxon>
        <taxon>Pentatomomorpha</taxon>
        <taxon>Pentatomoidea</taxon>
        <taxon>Pentatomidae</taxon>
        <taxon>Pentatominae</taxon>
        <taxon>Nezara</taxon>
    </lineage>
</organism>
<name>A0A9P0EFL6_NEZVI</name>
<gene>
    <name evidence="2" type="ORF">NEZAVI_LOCUS3651</name>
</gene>
<feature type="domain" description="TPPC8 first Ig-like" evidence="1">
    <location>
        <begin position="684"/>
        <end position="865"/>
    </location>
</feature>
<dbReference type="Pfam" id="PF12739">
    <property type="entry name" value="TRAPPC-Trs85"/>
    <property type="match status" value="1"/>
</dbReference>
<evidence type="ECO:0000313" key="3">
    <source>
        <dbReference type="Proteomes" id="UP001152798"/>
    </source>
</evidence>
<evidence type="ECO:0000259" key="1">
    <source>
        <dbReference type="Pfam" id="PF24545"/>
    </source>
</evidence>
<evidence type="ECO:0000313" key="2">
    <source>
        <dbReference type="EMBL" id="CAH1392901.1"/>
    </source>
</evidence>
<dbReference type="OrthoDB" id="203724at2759"/>
<proteinExistence type="predicted"/>
<protein>
    <recommendedName>
        <fullName evidence="1">TPPC8 first Ig-like domain-containing protein</fullName>
    </recommendedName>
</protein>
<dbReference type="InterPro" id="IPR058541">
    <property type="entry name" value="Ig_TPPC8_1st"/>
</dbReference>
<reference evidence="2" key="1">
    <citation type="submission" date="2022-01" db="EMBL/GenBank/DDBJ databases">
        <authorList>
            <person name="King R."/>
        </authorList>
    </citation>
    <scope>NUCLEOTIDE SEQUENCE</scope>
</reference>
<dbReference type="InterPro" id="IPR024420">
    <property type="entry name" value="TRAPP_III_complex_Trs85"/>
</dbReference>
<dbReference type="GO" id="GO:1990072">
    <property type="term" value="C:TRAPPIII protein complex"/>
    <property type="evidence" value="ECO:0007669"/>
    <property type="project" value="TreeGrafter"/>
</dbReference>
<dbReference type="PANTHER" id="PTHR12975">
    <property type="entry name" value="TRANSPORT PROTEIN TRAPP"/>
    <property type="match status" value="1"/>
</dbReference>
<accession>A0A9P0EFL6</accession>
<dbReference type="PANTHER" id="PTHR12975:SF6">
    <property type="entry name" value="TRAFFICKING PROTEIN PARTICLE COMPLEX SUBUNIT 8"/>
    <property type="match status" value="1"/>
</dbReference>
<dbReference type="EMBL" id="OV725078">
    <property type="protein sequence ID" value="CAH1392901.1"/>
    <property type="molecule type" value="Genomic_DNA"/>
</dbReference>
<keyword evidence="3" id="KW-1185">Reference proteome</keyword>
<sequence length="1285" mass="143634">MANNKTTPQEFIKEAFPPMIAVMHTPGVDDVCKKNNLNFIQLIKPFSKTTVESTMKDTTSGFHIPVRNLKIAFCDINARPPPPAVARSYFNHSISSNFTDKTTRIVVGDDAMDVPVSSPWFEAWRDTFFQVQYPSEHEFTKHFIGCLIVISSLDSNPLEKLEELLEILQGHLAPGPNKLPKWFGPSLILTAYLYLHDNSVGALDVSVFEAMKVTYGINNCFLLSINSQAAGDGVPLVPDPWAQHISSFIDYKDDDAGLNQEQAQGVEAAEEAGEKSSPSTPVIIHPLSPVGDGNLPNTLDYISDSEKNNVPEHGKLLSPEDIDRIKQFLNDFCVKALIPHFEQLIHQLSDQISNKKGVSRSLFSATKRWFGSNKPGTPGNHISPTAIAYSSDSHELQLRKLGDLCFMVGLYSLAFTAYHSAKRDFGGDGAWLHYAGALEMAALSAFMSNSDPVSRKVVEYAEESILTYQNSCRMNQFATRATLLSVECLKARGLFGEAAKQLIRMSGEDSDLRSAVLLEQAAYCFLSNNRPIMHRKYAFHMVLAGHRFSKASHRNHSMRCYYQAYQIYGNKSWCAAEDHILYTIGKHASHLKLATNAFQALSRLVTRPSKQPSQQQEIYLKDYLLSIQQSYQKLDDEVILSLPVIDSNLIQVALNVPTKAVQLDRIPACDFSQNALSPIKKLAEESMWHSLEEKVSNYASGTGFASFMLFKPMVDLLSNLTDNASSALGFIGVPIGVCVSLKNPLNVQINLRNIVLLWNAIPESSGICKNSSQSSAAASSDPEPELSIPPDSTRYIMLIITPKQVGELHITGLSYTLHDPVSDINVFGHHPFSMVKKSITDRRLQISVIENVPHLEVCFSGLKKEFISREIHPFNVHLKNTGSVAISKIFFTTSENFRVYLENHETEFTDQIYTVDLASPLAPNDTIDLSLFSQPIFEGYKNFDLLFYYESVLKNSKPSYRLVKHSWPTVAYSNIKILTTNVTNAEIPAELKASEDEKIIRFHLSSDLFNSVNLHNLQIECVTIVSKSWKILAFFGAGDMKIVKGKDLHALVKIIPSDTDDKKYRCLKFTKQCCYIPPWGEVFVHDTYSKKSEVFIQFSFSWSVGMVSMEEGMRKAYGQDYVWVSCEDRFEVPASDLKHPTSYSISPKKKLTPASSKDIVLRVTIYETPHLCRDLTLSGSQTVPITVEISNDKKQIVRVNLSFLPLLHPSSRELTDDSTSDSFTWLGRIEYKELIVGKEKVIVNVAARISGPGAYDVSKRVNIEAFDNMQHPIAAHIGDCVVVIN</sequence>